<dbReference type="CTD" id="26155"/>
<feature type="compositionally biased region" description="Acidic residues" evidence="4">
    <location>
        <begin position="672"/>
        <end position="682"/>
    </location>
</feature>
<dbReference type="GO" id="GO:0002903">
    <property type="term" value="P:negative regulation of B cell apoptotic process"/>
    <property type="evidence" value="ECO:0007669"/>
    <property type="project" value="Ensembl"/>
</dbReference>
<protein>
    <submittedName>
        <fullName evidence="6">Nucleolar complex protein 2 homolog</fullName>
    </submittedName>
</protein>
<dbReference type="GO" id="GO:2001243">
    <property type="term" value="P:negative regulation of intrinsic apoptotic signaling pathway"/>
    <property type="evidence" value="ECO:0007669"/>
    <property type="project" value="Ensembl"/>
</dbReference>
<dbReference type="GO" id="GO:0030690">
    <property type="term" value="C:Noc1p-Noc2p complex"/>
    <property type="evidence" value="ECO:0007669"/>
    <property type="project" value="TreeGrafter"/>
</dbReference>
<dbReference type="GO" id="GO:0005694">
    <property type="term" value="C:chromosome"/>
    <property type="evidence" value="ECO:0007669"/>
    <property type="project" value="Ensembl"/>
</dbReference>
<gene>
    <name evidence="6" type="primary">Noc2l</name>
</gene>
<feature type="region of interest" description="Disordered" evidence="4">
    <location>
        <begin position="44"/>
        <end position="84"/>
    </location>
</feature>
<evidence type="ECO:0000313" key="5">
    <source>
        <dbReference type="Proteomes" id="UP000886700"/>
    </source>
</evidence>
<keyword evidence="3" id="KW-0539">Nucleus</keyword>
<dbReference type="GO" id="GO:0000122">
    <property type="term" value="P:negative regulation of transcription by RNA polymerase II"/>
    <property type="evidence" value="ECO:0007669"/>
    <property type="project" value="Ensembl"/>
</dbReference>
<dbReference type="GeneID" id="101829999"/>
<dbReference type="GO" id="GO:0005829">
    <property type="term" value="C:cytosol"/>
    <property type="evidence" value="ECO:0007669"/>
    <property type="project" value="Ensembl"/>
</dbReference>
<comment type="similarity">
    <text evidence="2">Belongs to the NOC2 family.</text>
</comment>
<dbReference type="GO" id="GO:0030691">
    <property type="term" value="C:Noc2p-Noc3p complex"/>
    <property type="evidence" value="ECO:0007669"/>
    <property type="project" value="TreeGrafter"/>
</dbReference>
<feature type="compositionally biased region" description="Acidic residues" evidence="4">
    <location>
        <begin position="704"/>
        <end position="723"/>
    </location>
</feature>
<evidence type="ECO:0000256" key="1">
    <source>
        <dbReference type="ARBA" id="ARBA00004123"/>
    </source>
</evidence>
<keyword evidence="5" id="KW-1185">Reference proteome</keyword>
<comment type="subcellular location">
    <subcellularLocation>
        <location evidence="1">Nucleus</location>
    </subcellularLocation>
</comment>
<feature type="region of interest" description="Disordered" evidence="4">
    <location>
        <begin position="122"/>
        <end position="148"/>
    </location>
</feature>
<dbReference type="STRING" id="10036.ENSMAUP00000012607"/>
<dbReference type="InterPro" id="IPR016024">
    <property type="entry name" value="ARM-type_fold"/>
</dbReference>
<dbReference type="OrthoDB" id="10266662at2759"/>
<dbReference type="SUPFAM" id="SSF48371">
    <property type="entry name" value="ARM repeat"/>
    <property type="match status" value="1"/>
</dbReference>
<dbReference type="GO" id="GO:0042393">
    <property type="term" value="F:histone binding"/>
    <property type="evidence" value="ECO:0007669"/>
    <property type="project" value="Ensembl"/>
</dbReference>
<dbReference type="GO" id="GO:0005730">
    <property type="term" value="C:nucleolus"/>
    <property type="evidence" value="ECO:0007669"/>
    <property type="project" value="Ensembl"/>
</dbReference>
<dbReference type="GO" id="GO:0005654">
    <property type="term" value="C:nucleoplasm"/>
    <property type="evidence" value="ECO:0007669"/>
    <property type="project" value="Ensembl"/>
</dbReference>
<dbReference type="GO" id="GO:0003714">
    <property type="term" value="F:transcription corepressor activity"/>
    <property type="evidence" value="ECO:0007669"/>
    <property type="project" value="Ensembl"/>
</dbReference>
<sequence>MAVSRASRRRLAELTVDEFLASGFESESESESELENVLEVAAREKKKRRVFSSREQRDTPPSPSPHKGCASEHKDQLSRLKDRDPEFYKFLQENDQSLLDFSDSDSSEEEEEQFHSLPDMLEEASETEEDGGEDSDTVPRGLQRKKNEPVPVTLAMMERWKQGAMHHLTPKLFHEVVQAFRAAVTTTQGDQEAAETCRFQVIDSTVFNAVITFCIRDLFGCLQKLLFGKAPKDTNRMLLPSSSPLWGKLRVDVKTYLSAVVQLVACLTEATVSAAVLQHVSSLVPYYLTFPKQCRMLLKRMVILWSTGEESLRVLAFLVLIRVCRHKKESFLGPILKQMYIMYVRNCKFTSPSTLPLINFMQRTLTELLALDPSVSYQHAFLYIRQLAIHLRNAMTTGKKETYQSVYNWQYVHCLYLWCRVLSTLGSIEVLQPLLYPLSQIIIGCIKLLPTARFYPLRMHCVRALTLLSQTVGIFIPVLPFILEIFQQVDFNRRPGRMSSRPINFSVILKLSSTNLQEKAYRDGLLEQLYDLILEYLHTQAHCIAFPELVLPTVLQLKSFLRECKVANYCRQVRQLLEKVQENAEHIRNLRQRVTFSVSDQLAVDAWEKQTREEGTPLTRYYSHWRKLRDREIQLEISGKERLEDLNFPEIKRRKLEDRKDEDRKELKDLFELDSSEGEDSTDFSQRGIPGLLEAHQEVKEDKQDEDDEEEGASNSEDGDPDIGVDPSELWQLAQGPQDELEDLQLSEED</sequence>
<dbReference type="GO" id="GO:0042273">
    <property type="term" value="P:ribosomal large subunit biogenesis"/>
    <property type="evidence" value="ECO:0007669"/>
    <property type="project" value="TreeGrafter"/>
</dbReference>
<feature type="compositionally biased region" description="Basic and acidic residues" evidence="4">
    <location>
        <begin position="69"/>
        <end position="84"/>
    </location>
</feature>
<accession>A0A1U7R1R1</accession>
<feature type="compositionally biased region" description="Acidic residues" evidence="4">
    <location>
        <begin position="739"/>
        <end position="750"/>
    </location>
</feature>
<dbReference type="GO" id="GO:0031491">
    <property type="term" value="F:nucleosome binding"/>
    <property type="evidence" value="ECO:0007669"/>
    <property type="project" value="Ensembl"/>
</dbReference>
<dbReference type="PANTHER" id="PTHR12687">
    <property type="entry name" value="NUCLEOLAR COMPLEX 2 AND RAD4-RELATED"/>
    <property type="match status" value="1"/>
</dbReference>
<dbReference type="GO" id="GO:0045815">
    <property type="term" value="P:transcription initiation-coupled chromatin remodeling"/>
    <property type="evidence" value="ECO:0007669"/>
    <property type="project" value="Ensembl"/>
</dbReference>
<dbReference type="Pfam" id="PF03715">
    <property type="entry name" value="Noc2"/>
    <property type="match status" value="1"/>
</dbReference>
<dbReference type="RefSeq" id="XP_005079265.1">
    <property type="nucleotide sequence ID" value="XM_005079208.4"/>
</dbReference>
<evidence type="ECO:0000256" key="2">
    <source>
        <dbReference type="ARBA" id="ARBA00005907"/>
    </source>
</evidence>
<evidence type="ECO:0000256" key="3">
    <source>
        <dbReference type="ARBA" id="ARBA00023242"/>
    </source>
</evidence>
<proteinExistence type="inferred from homology"/>
<dbReference type="GO" id="GO:0140297">
    <property type="term" value="F:DNA-binding transcription factor binding"/>
    <property type="evidence" value="ECO:0007669"/>
    <property type="project" value="Ensembl"/>
</dbReference>
<evidence type="ECO:0000256" key="4">
    <source>
        <dbReference type="SAM" id="MobiDB-lite"/>
    </source>
</evidence>
<dbReference type="InterPro" id="IPR005343">
    <property type="entry name" value="Noc2"/>
</dbReference>
<feature type="region of interest" description="Disordered" evidence="4">
    <location>
        <begin position="671"/>
        <end position="750"/>
    </location>
</feature>
<dbReference type="eggNOG" id="KOG2256">
    <property type="taxonomic scope" value="Eukaryota"/>
</dbReference>
<dbReference type="GO" id="GO:0034644">
    <property type="term" value="P:cellular response to UV"/>
    <property type="evidence" value="ECO:0007669"/>
    <property type="project" value="Ensembl"/>
</dbReference>
<organism evidence="5 6">
    <name type="scientific">Mesocricetus auratus</name>
    <name type="common">Golden hamster</name>
    <dbReference type="NCBI Taxonomy" id="10036"/>
    <lineage>
        <taxon>Eukaryota</taxon>
        <taxon>Metazoa</taxon>
        <taxon>Chordata</taxon>
        <taxon>Craniata</taxon>
        <taxon>Vertebrata</taxon>
        <taxon>Euteleostomi</taxon>
        <taxon>Mammalia</taxon>
        <taxon>Eutheria</taxon>
        <taxon>Euarchontoglires</taxon>
        <taxon>Glires</taxon>
        <taxon>Rodentia</taxon>
        <taxon>Myomorpha</taxon>
        <taxon>Muroidea</taxon>
        <taxon>Cricetidae</taxon>
        <taxon>Cricetinae</taxon>
        <taxon>Mesocricetus</taxon>
    </lineage>
</organism>
<dbReference type="AlphaFoldDB" id="A0A1U7R1R1"/>
<dbReference type="Proteomes" id="UP000886700">
    <property type="component" value="Unplaced"/>
</dbReference>
<name>A0A1U7R1R1_MESAU</name>
<reference evidence="6" key="1">
    <citation type="submission" date="2025-08" db="UniProtKB">
        <authorList>
            <consortium name="RefSeq"/>
        </authorList>
    </citation>
    <scope>IDENTIFICATION</scope>
    <source>
        <tissue evidence="6">Liver</tissue>
    </source>
</reference>
<dbReference type="KEGG" id="maua:101829999"/>
<dbReference type="PANTHER" id="PTHR12687:SF4">
    <property type="entry name" value="NUCLEOLAR COMPLEX PROTEIN 2 HOMOLOG"/>
    <property type="match status" value="1"/>
</dbReference>
<feature type="compositionally biased region" description="Acidic residues" evidence="4">
    <location>
        <begin position="122"/>
        <end position="136"/>
    </location>
</feature>
<evidence type="ECO:0000313" key="6">
    <source>
        <dbReference type="RefSeq" id="XP_005079265.1"/>
    </source>
</evidence>